<keyword evidence="2 5" id="KW-0812">Transmembrane</keyword>
<feature type="transmembrane region" description="Helical" evidence="5">
    <location>
        <begin position="91"/>
        <end position="110"/>
    </location>
</feature>
<gene>
    <name evidence="7" type="ORF">CCHL11_07840</name>
</gene>
<evidence type="ECO:0000256" key="5">
    <source>
        <dbReference type="SAM" id="Phobius"/>
    </source>
</evidence>
<dbReference type="AlphaFoldDB" id="A0A1Q8RR56"/>
<organism evidence="7 8">
    <name type="scientific">Colletotrichum chlorophyti</name>
    <dbReference type="NCBI Taxonomy" id="708187"/>
    <lineage>
        <taxon>Eukaryota</taxon>
        <taxon>Fungi</taxon>
        <taxon>Dikarya</taxon>
        <taxon>Ascomycota</taxon>
        <taxon>Pezizomycotina</taxon>
        <taxon>Sordariomycetes</taxon>
        <taxon>Hypocreomycetidae</taxon>
        <taxon>Glomerellales</taxon>
        <taxon>Glomerellaceae</taxon>
        <taxon>Colletotrichum</taxon>
    </lineage>
</organism>
<dbReference type="GO" id="GO:0016020">
    <property type="term" value="C:membrane"/>
    <property type="evidence" value="ECO:0007669"/>
    <property type="project" value="UniProtKB-SubCell"/>
</dbReference>
<evidence type="ECO:0000313" key="7">
    <source>
        <dbReference type="EMBL" id="OLN86827.1"/>
    </source>
</evidence>
<keyword evidence="4 5" id="KW-0472">Membrane</keyword>
<name>A0A1Q8RR56_9PEZI</name>
<dbReference type="Proteomes" id="UP000186583">
    <property type="component" value="Unassembled WGS sequence"/>
</dbReference>
<comment type="subcellular location">
    <subcellularLocation>
        <location evidence="1">Membrane</location>
        <topology evidence="1">Multi-pass membrane protein</topology>
    </subcellularLocation>
</comment>
<dbReference type="OrthoDB" id="2117453at2759"/>
<keyword evidence="3 5" id="KW-1133">Transmembrane helix</keyword>
<feature type="transmembrane region" description="Helical" evidence="5">
    <location>
        <begin position="23"/>
        <end position="44"/>
    </location>
</feature>
<evidence type="ECO:0000256" key="1">
    <source>
        <dbReference type="ARBA" id="ARBA00004141"/>
    </source>
</evidence>
<dbReference type="STRING" id="708187.A0A1Q8RR56"/>
<proteinExistence type="predicted"/>
<evidence type="ECO:0000256" key="2">
    <source>
        <dbReference type="ARBA" id="ARBA00022692"/>
    </source>
</evidence>
<dbReference type="EMBL" id="MPGH01000109">
    <property type="protein sequence ID" value="OLN86827.1"/>
    <property type="molecule type" value="Genomic_DNA"/>
</dbReference>
<evidence type="ECO:0000256" key="4">
    <source>
        <dbReference type="ARBA" id="ARBA00023136"/>
    </source>
</evidence>
<feature type="transmembrane region" description="Helical" evidence="5">
    <location>
        <begin position="56"/>
        <end position="79"/>
    </location>
</feature>
<reference evidence="7 8" key="1">
    <citation type="submission" date="2016-11" db="EMBL/GenBank/DDBJ databases">
        <title>Draft Genome Assembly of Colletotrichum chlorophyti a pathogen of herbaceous plants.</title>
        <authorList>
            <person name="Gan P."/>
            <person name="Narusaka M."/>
            <person name="Tsushima A."/>
            <person name="Narusaka Y."/>
            <person name="Takano Y."/>
            <person name="Shirasu K."/>
        </authorList>
    </citation>
    <scope>NUCLEOTIDE SEQUENCE [LARGE SCALE GENOMIC DNA]</scope>
    <source>
        <strain evidence="7 8">NTL11</strain>
    </source>
</reference>
<evidence type="ECO:0000256" key="3">
    <source>
        <dbReference type="ARBA" id="ARBA00022989"/>
    </source>
</evidence>
<feature type="domain" description="MARVEL" evidence="6">
    <location>
        <begin position="16"/>
        <end position="106"/>
    </location>
</feature>
<dbReference type="InterPro" id="IPR008253">
    <property type="entry name" value="Marvel"/>
</dbReference>
<keyword evidence="8" id="KW-1185">Reference proteome</keyword>
<comment type="caution">
    <text evidence="7">The sequence shown here is derived from an EMBL/GenBank/DDBJ whole genome shotgun (WGS) entry which is preliminary data.</text>
</comment>
<dbReference type="Pfam" id="PF01284">
    <property type="entry name" value="MARVEL"/>
    <property type="match status" value="1"/>
</dbReference>
<evidence type="ECO:0000259" key="6">
    <source>
        <dbReference type="Pfam" id="PF01284"/>
    </source>
</evidence>
<sequence>MSTSIHPPPPVAANQNAGWNPSVVGFLLFNSLWSLILLAYITVIPMYRARLFNQTVSLGLMAVTDIFWFAGAIAMASAVGAQWRTEQAVTAFSFFVWAIFTGVLVFHIIFGITARGNSKIATQA</sequence>
<protein>
    <recommendedName>
        <fullName evidence="6">MARVEL domain-containing protein</fullName>
    </recommendedName>
</protein>
<accession>A0A1Q8RR56</accession>
<evidence type="ECO:0000313" key="8">
    <source>
        <dbReference type="Proteomes" id="UP000186583"/>
    </source>
</evidence>